<dbReference type="InterPro" id="IPR052055">
    <property type="entry name" value="Hepadnavirus_pol/RT"/>
</dbReference>
<dbReference type="OrthoDB" id="5986202at2759"/>
<dbReference type="SUPFAM" id="SSF56672">
    <property type="entry name" value="DNA/RNA polymerases"/>
    <property type="match status" value="1"/>
</dbReference>
<feature type="compositionally biased region" description="Acidic residues" evidence="2">
    <location>
        <begin position="194"/>
        <end position="217"/>
    </location>
</feature>
<dbReference type="Gene3D" id="1.10.443.10">
    <property type="entry name" value="Intergrase catalytic core"/>
    <property type="match status" value="1"/>
</dbReference>
<name>A0A2B4RG12_STYPI</name>
<evidence type="ECO:0000313" key="4">
    <source>
        <dbReference type="EMBL" id="PFX15202.1"/>
    </source>
</evidence>
<dbReference type="InterPro" id="IPR011010">
    <property type="entry name" value="DNA_brk_join_enz"/>
</dbReference>
<dbReference type="CDD" id="cd09275">
    <property type="entry name" value="RNase_HI_RT_DIRS1"/>
    <property type="match status" value="1"/>
</dbReference>
<dbReference type="InterPro" id="IPR002104">
    <property type="entry name" value="Integrase_catalytic"/>
</dbReference>
<dbReference type="InterPro" id="IPR043502">
    <property type="entry name" value="DNA/RNA_pol_sf"/>
</dbReference>
<keyword evidence="5" id="KW-1185">Reference proteome</keyword>
<evidence type="ECO:0000256" key="1">
    <source>
        <dbReference type="ARBA" id="ARBA00023172"/>
    </source>
</evidence>
<accession>A0A2B4RG12</accession>
<dbReference type="EMBL" id="LSMT01000674">
    <property type="protein sequence ID" value="PFX15202.1"/>
    <property type="molecule type" value="Genomic_DNA"/>
</dbReference>
<dbReference type="PANTHER" id="PTHR33050">
    <property type="entry name" value="REVERSE TRANSCRIPTASE DOMAIN-CONTAINING PROTEIN"/>
    <property type="match status" value="1"/>
</dbReference>
<gene>
    <name evidence="4" type="ORF">AWC38_SpisGene20591</name>
</gene>
<keyword evidence="1" id="KW-0233">DNA recombination</keyword>
<dbReference type="Proteomes" id="UP000225706">
    <property type="component" value="Unassembled WGS sequence"/>
</dbReference>
<evidence type="ECO:0000259" key="3">
    <source>
        <dbReference type="PROSITE" id="PS51898"/>
    </source>
</evidence>
<dbReference type="AlphaFoldDB" id="A0A2B4RG12"/>
<proteinExistence type="predicted"/>
<comment type="caution">
    <text evidence="4">The sequence shown here is derived from an EMBL/GenBank/DDBJ whole genome shotgun (WGS) entry which is preliminary data.</text>
</comment>
<dbReference type="SUPFAM" id="SSF56349">
    <property type="entry name" value="DNA breaking-rejoining enzymes"/>
    <property type="match status" value="1"/>
</dbReference>
<dbReference type="GO" id="GO:0003677">
    <property type="term" value="F:DNA binding"/>
    <property type="evidence" value="ECO:0007669"/>
    <property type="project" value="InterPro"/>
</dbReference>
<evidence type="ECO:0000256" key="2">
    <source>
        <dbReference type="SAM" id="MobiDB-lite"/>
    </source>
</evidence>
<dbReference type="PROSITE" id="PS51898">
    <property type="entry name" value="TYR_RECOMBINASE"/>
    <property type="match status" value="1"/>
</dbReference>
<sequence length="1183" mass="132398">MWLCDFSKPVGGPCSASTDNPSNMACVSIVECDRDVKGHLKFCKISDDIAVKNESRLLLARAEPPNALLIVGTEYQDGVLEGRGGTGKRERAAKGDGIFAPDENDLAATVCPRHRDIFGTRWRRAKGSHGRVLCSVPTALAVHKSSSTTGECGLTFALSKFVKETHKILIPVGSAVCKRCKANLATLSKREPDLVDNDGDNSDDGNEVDDDDDYESDEDQEVIIAAKHLVLEKEEECSFVVNENDLTRSLCALTTVDNNVDSVHLTADTESSSEEAVCDARIVRRRKLIAFLEECNVMPLNQKPMLPWEEASERTRERYVARTSEIITVVLNTVSEENSACLWNALQSSRSIPAALGIDKTTHPSENAYLEALVETYKNISGWDTKRQVLSVMSGVASFAAIKKFIPELSRPTPSQLLLSLFAMEQSQVEQIVNAAITKNNETLFGSMKSILDSSLSDIKRANSDTADSLLREIKKLKFEEPRRFKKKANEDQYRFNSKLTNVLDEAKSSCSTQNLDKVKESLEKGENLLAEKQKYILLANKSDYGWMVIQEYKKNDLADDSDDEKKIIRAEARARTKQISQKAKSRMFASRREFPKSQPVAAVSNTDFLGGAGNGLEDDLIDSDYSSLFVTVKSLTPSEFDSRQSKVCSVRLNLAKCYQEWKKIGASGFILSIKREKSILEPVQIITWLGTVLDTNQGFISVTEQRISKLKANIDSVPKGDSMIVNVRNLATVVGQIISLTPCVGGVTRIMTRSLYAVVNTKVSWNSVEFTKKACNELMFCSQNVDSLNRRYPWLDLSQPAKLVYSDVFDYACGSFINSEGKIFQQNWSTTESNNSSTWRELKAVELALISFAPRLLGKQVAWFTDNTNVVGIVHSGSEVTELQGLALRIFHVCVSFGISLEMKWIPRDFNSFADHLSRIIDFDDYTINDDVFQILDVRWGSHTIDRFACSYNEIFQEGLWKDTSFKDPDLQSLSSRLQTTILLARAPGTNPPDRVPLLILLFSIKWAHKSAGLVSPTDNPLVNRVRDAAKRILGTKRENRKEPLSFEILKDTIDGSDLSNTLQLRNVCLYVLCYAGFFRLEEVTTIRRNHIKFLEDHMIIKVEKSKTDQLRRGDEVVIASSGGSASPVSILQQYLSRLNIDPQSDELIFRQLVKTKSTYKMVNKDKPISYSTFRDHLAGFK</sequence>
<organism evidence="4 5">
    <name type="scientific">Stylophora pistillata</name>
    <name type="common">Smooth cauliflower coral</name>
    <dbReference type="NCBI Taxonomy" id="50429"/>
    <lineage>
        <taxon>Eukaryota</taxon>
        <taxon>Metazoa</taxon>
        <taxon>Cnidaria</taxon>
        <taxon>Anthozoa</taxon>
        <taxon>Hexacorallia</taxon>
        <taxon>Scleractinia</taxon>
        <taxon>Astrocoeniina</taxon>
        <taxon>Pocilloporidae</taxon>
        <taxon>Stylophora</taxon>
    </lineage>
</organism>
<dbReference type="GO" id="GO:0015074">
    <property type="term" value="P:DNA integration"/>
    <property type="evidence" value="ECO:0007669"/>
    <property type="project" value="InterPro"/>
</dbReference>
<feature type="region of interest" description="Disordered" evidence="2">
    <location>
        <begin position="191"/>
        <end position="217"/>
    </location>
</feature>
<dbReference type="PANTHER" id="PTHR33050:SF7">
    <property type="entry name" value="RIBONUCLEASE H"/>
    <property type="match status" value="1"/>
</dbReference>
<protein>
    <recommendedName>
        <fullName evidence="3">Tyr recombinase domain-containing protein</fullName>
    </recommendedName>
</protein>
<dbReference type="InterPro" id="IPR013762">
    <property type="entry name" value="Integrase-like_cat_sf"/>
</dbReference>
<feature type="domain" description="Tyr recombinase" evidence="3">
    <location>
        <begin position="1041"/>
        <end position="1183"/>
    </location>
</feature>
<evidence type="ECO:0000313" key="5">
    <source>
        <dbReference type="Proteomes" id="UP000225706"/>
    </source>
</evidence>
<reference evidence="5" key="1">
    <citation type="journal article" date="2017" name="bioRxiv">
        <title>Comparative analysis of the genomes of Stylophora pistillata and Acropora digitifera provides evidence for extensive differences between species of corals.</title>
        <authorList>
            <person name="Voolstra C.R."/>
            <person name="Li Y."/>
            <person name="Liew Y.J."/>
            <person name="Baumgarten S."/>
            <person name="Zoccola D."/>
            <person name="Flot J.-F."/>
            <person name="Tambutte S."/>
            <person name="Allemand D."/>
            <person name="Aranda M."/>
        </authorList>
    </citation>
    <scope>NUCLEOTIDE SEQUENCE [LARGE SCALE GENOMIC DNA]</scope>
</reference>
<dbReference type="GO" id="GO:0006310">
    <property type="term" value="P:DNA recombination"/>
    <property type="evidence" value="ECO:0007669"/>
    <property type="project" value="UniProtKB-KW"/>
</dbReference>